<evidence type="ECO:0000256" key="3">
    <source>
        <dbReference type="ARBA" id="ARBA00023125"/>
    </source>
</evidence>
<evidence type="ECO:0000256" key="4">
    <source>
        <dbReference type="ARBA" id="ARBA00023163"/>
    </source>
</evidence>
<dbReference type="InterPro" id="IPR036388">
    <property type="entry name" value="WH-like_DNA-bd_sf"/>
</dbReference>
<dbReference type="InterPro" id="IPR050176">
    <property type="entry name" value="LTTR"/>
</dbReference>
<dbReference type="PROSITE" id="PS50931">
    <property type="entry name" value="HTH_LYSR"/>
    <property type="match status" value="1"/>
</dbReference>
<dbReference type="GO" id="GO:0003677">
    <property type="term" value="F:DNA binding"/>
    <property type="evidence" value="ECO:0007669"/>
    <property type="project" value="UniProtKB-KW"/>
</dbReference>
<keyword evidence="4" id="KW-0804">Transcription</keyword>
<comment type="caution">
    <text evidence="6">The sequence shown here is derived from an EMBL/GenBank/DDBJ whole genome shotgun (WGS) entry which is preliminary data.</text>
</comment>
<keyword evidence="3" id="KW-0238">DNA-binding</keyword>
<dbReference type="InterPro" id="IPR036390">
    <property type="entry name" value="WH_DNA-bd_sf"/>
</dbReference>
<dbReference type="Pfam" id="PF00126">
    <property type="entry name" value="HTH_1"/>
    <property type="match status" value="1"/>
</dbReference>
<dbReference type="FunFam" id="1.10.10.10:FF:000001">
    <property type="entry name" value="LysR family transcriptional regulator"/>
    <property type="match status" value="1"/>
</dbReference>
<keyword evidence="7" id="KW-1185">Reference proteome</keyword>
<comment type="similarity">
    <text evidence="1">Belongs to the LysR transcriptional regulatory family.</text>
</comment>
<accession>A0A2D0KNZ7</accession>
<dbReference type="Proteomes" id="UP000222366">
    <property type="component" value="Unassembled WGS sequence"/>
</dbReference>
<name>A0A2D0KNZ7_9GAMM</name>
<evidence type="ECO:0000313" key="6">
    <source>
        <dbReference type="EMBL" id="PHM65015.1"/>
    </source>
</evidence>
<dbReference type="RefSeq" id="WP_099125224.1">
    <property type="nucleotide sequence ID" value="NZ_CAWNRH010000095.1"/>
</dbReference>
<dbReference type="Gene3D" id="3.40.190.10">
    <property type="entry name" value="Periplasmic binding protein-like II"/>
    <property type="match status" value="2"/>
</dbReference>
<evidence type="ECO:0000256" key="2">
    <source>
        <dbReference type="ARBA" id="ARBA00023015"/>
    </source>
</evidence>
<dbReference type="EMBL" id="NJAJ01000021">
    <property type="protein sequence ID" value="PHM65015.1"/>
    <property type="molecule type" value="Genomic_DNA"/>
</dbReference>
<dbReference type="PRINTS" id="PR00039">
    <property type="entry name" value="HTHLYSR"/>
</dbReference>
<dbReference type="SUPFAM" id="SSF53850">
    <property type="entry name" value="Periplasmic binding protein-like II"/>
    <property type="match status" value="1"/>
</dbReference>
<dbReference type="Pfam" id="PF03466">
    <property type="entry name" value="LysR_substrate"/>
    <property type="match status" value="1"/>
</dbReference>
<proteinExistence type="inferred from homology"/>
<dbReference type="Gene3D" id="1.10.10.10">
    <property type="entry name" value="Winged helix-like DNA-binding domain superfamily/Winged helix DNA-binding domain"/>
    <property type="match status" value="1"/>
</dbReference>
<dbReference type="SUPFAM" id="SSF46785">
    <property type="entry name" value="Winged helix' DNA-binding domain"/>
    <property type="match status" value="1"/>
</dbReference>
<dbReference type="PANTHER" id="PTHR30579">
    <property type="entry name" value="TRANSCRIPTIONAL REGULATOR"/>
    <property type="match status" value="1"/>
</dbReference>
<organism evidence="6 7">
    <name type="scientific">Xenorhabdus stockiae</name>
    <dbReference type="NCBI Taxonomy" id="351614"/>
    <lineage>
        <taxon>Bacteria</taxon>
        <taxon>Pseudomonadati</taxon>
        <taxon>Pseudomonadota</taxon>
        <taxon>Gammaproteobacteria</taxon>
        <taxon>Enterobacterales</taxon>
        <taxon>Morganellaceae</taxon>
        <taxon>Xenorhabdus</taxon>
    </lineage>
</organism>
<dbReference type="InterPro" id="IPR005119">
    <property type="entry name" value="LysR_subst-bd"/>
</dbReference>
<gene>
    <name evidence="6" type="ORF">Xsto_02478</name>
</gene>
<dbReference type="AlphaFoldDB" id="A0A2D0KNZ7"/>
<keyword evidence="2" id="KW-0805">Transcription regulation</keyword>
<evidence type="ECO:0000313" key="7">
    <source>
        <dbReference type="Proteomes" id="UP000222366"/>
    </source>
</evidence>
<dbReference type="InterPro" id="IPR000847">
    <property type="entry name" value="LysR_HTH_N"/>
</dbReference>
<dbReference type="GO" id="GO:0003700">
    <property type="term" value="F:DNA-binding transcription factor activity"/>
    <property type="evidence" value="ECO:0007669"/>
    <property type="project" value="InterPro"/>
</dbReference>
<dbReference type="PANTHER" id="PTHR30579:SF7">
    <property type="entry name" value="HTH-TYPE TRANSCRIPTIONAL REGULATOR LRHA-RELATED"/>
    <property type="match status" value="1"/>
</dbReference>
<reference evidence="6 7" key="1">
    <citation type="journal article" date="2017" name="Nat. Microbiol.">
        <title>Natural product diversity associated with the nematode symbionts Photorhabdus and Xenorhabdus.</title>
        <authorList>
            <person name="Tobias N.J."/>
            <person name="Wolff H."/>
            <person name="Djahanschiri B."/>
            <person name="Grundmann F."/>
            <person name="Kronenwerth M."/>
            <person name="Shi Y.M."/>
            <person name="Simonyi S."/>
            <person name="Grun P."/>
            <person name="Shapiro-Ilan D."/>
            <person name="Pidot S.J."/>
            <person name="Stinear T.P."/>
            <person name="Ebersberger I."/>
            <person name="Bode H.B."/>
        </authorList>
    </citation>
    <scope>NUCLEOTIDE SEQUENCE [LARGE SCALE GENOMIC DNA]</scope>
    <source>
        <strain evidence="6 7">DSM 17904</strain>
    </source>
</reference>
<evidence type="ECO:0000259" key="5">
    <source>
        <dbReference type="PROSITE" id="PS50931"/>
    </source>
</evidence>
<sequence>MEQNIRADRLDGRQVTFEQLRAFVFVAKHGGFTRAGEELGRTQSTLSLSIKRLEEDIGCRLINRRQGQIIGLTNEGKQLLPVAKDILFRMTQALHSVKSFQLRGRIALGVPDDFNIKNLHQAISWCLEKNPGLKIEITAAPSPILSAMTEKQQLDVVILKSVEGKPVNTETEILLQIEPLHWVASKDLYFNELQEIPLVTFSEGCVIRACAIKALEDMNKPYFLAYVSASFSNISSAIQHGLGIGLLPDSAITDDLCVLSSKHAVPGVPAIQLALKIVTQGELYTLFAEYLRRSLAEA</sequence>
<evidence type="ECO:0000256" key="1">
    <source>
        <dbReference type="ARBA" id="ARBA00009437"/>
    </source>
</evidence>
<feature type="domain" description="HTH lysR-type" evidence="5">
    <location>
        <begin position="15"/>
        <end position="72"/>
    </location>
</feature>
<protein>
    <submittedName>
        <fullName evidence="6">LysR family transcriptional regulator</fullName>
    </submittedName>
</protein>